<feature type="active site" description="Charge relay system" evidence="5">
    <location>
        <position position="596"/>
    </location>
</feature>
<dbReference type="PANTHER" id="PTHR43806:SF11">
    <property type="entry name" value="CEREVISIN-RELATED"/>
    <property type="match status" value="1"/>
</dbReference>
<dbReference type="InterPro" id="IPR000209">
    <property type="entry name" value="Peptidase_S8/S53_dom"/>
</dbReference>
<dbReference type="Proteomes" id="UP001595907">
    <property type="component" value="Unassembled WGS sequence"/>
</dbReference>
<protein>
    <submittedName>
        <fullName evidence="9">S8 family serine peptidase</fullName>
    </submittedName>
</protein>
<comment type="caution">
    <text evidence="9">The sequence shown here is derived from an EMBL/GenBank/DDBJ whole genome shotgun (WGS) entry which is preliminary data.</text>
</comment>
<evidence type="ECO:0000313" key="9">
    <source>
        <dbReference type="EMBL" id="MFC4263146.1"/>
    </source>
</evidence>
<dbReference type="EMBL" id="JBHSCZ010000002">
    <property type="protein sequence ID" value="MFC4263146.1"/>
    <property type="molecule type" value="Genomic_DNA"/>
</dbReference>
<dbReference type="InterPro" id="IPR026444">
    <property type="entry name" value="Secre_tail"/>
</dbReference>
<feature type="active site" description="Charge relay system" evidence="5">
    <location>
        <position position="350"/>
    </location>
</feature>
<evidence type="ECO:0000256" key="3">
    <source>
        <dbReference type="ARBA" id="ARBA00022801"/>
    </source>
</evidence>
<keyword evidence="10" id="KW-1185">Reference proteome</keyword>
<evidence type="ECO:0000256" key="6">
    <source>
        <dbReference type="SAM" id="Phobius"/>
    </source>
</evidence>
<dbReference type="PROSITE" id="PS51892">
    <property type="entry name" value="SUBTILASE"/>
    <property type="match status" value="1"/>
</dbReference>
<evidence type="ECO:0000256" key="4">
    <source>
        <dbReference type="ARBA" id="ARBA00022825"/>
    </source>
</evidence>
<dbReference type="Gene3D" id="2.60.120.380">
    <property type="match status" value="1"/>
</dbReference>
<dbReference type="InterPro" id="IPR050131">
    <property type="entry name" value="Peptidase_S8_subtilisin-like"/>
</dbReference>
<dbReference type="PANTHER" id="PTHR43806">
    <property type="entry name" value="PEPTIDASE S8"/>
    <property type="match status" value="1"/>
</dbReference>
<dbReference type="InterPro" id="IPR023828">
    <property type="entry name" value="Peptidase_S8_Ser-AS"/>
</dbReference>
<keyword evidence="3 5" id="KW-0378">Hydrolase</keyword>
<name>A0ABV8QSG4_9BACT</name>
<feature type="active site" description="Charge relay system" evidence="5">
    <location>
        <position position="298"/>
    </location>
</feature>
<dbReference type="InterPro" id="IPR036852">
    <property type="entry name" value="Peptidase_S8/S53_dom_sf"/>
</dbReference>
<keyword evidence="6" id="KW-1133">Transmembrane helix</keyword>
<keyword evidence="2 5" id="KW-0645">Protease</keyword>
<dbReference type="NCBIfam" id="TIGR04183">
    <property type="entry name" value="Por_Secre_tail"/>
    <property type="match status" value="1"/>
</dbReference>
<proteinExistence type="inferred from homology"/>
<dbReference type="Pfam" id="PF00082">
    <property type="entry name" value="Peptidase_S8"/>
    <property type="match status" value="1"/>
</dbReference>
<evidence type="ECO:0000256" key="2">
    <source>
        <dbReference type="ARBA" id="ARBA00022670"/>
    </source>
</evidence>
<keyword evidence="6" id="KW-0812">Transmembrane</keyword>
<reference evidence="10" key="1">
    <citation type="journal article" date="2019" name="Int. J. Syst. Evol. Microbiol.">
        <title>The Global Catalogue of Microorganisms (GCM) 10K type strain sequencing project: providing services to taxonomists for standard genome sequencing and annotation.</title>
        <authorList>
            <consortium name="The Broad Institute Genomics Platform"/>
            <consortium name="The Broad Institute Genome Sequencing Center for Infectious Disease"/>
            <person name="Wu L."/>
            <person name="Ma J."/>
        </authorList>
    </citation>
    <scope>NUCLEOTIDE SEQUENCE [LARGE SCALE GENOMIC DNA]</scope>
    <source>
        <strain evidence="10">CECT 8289</strain>
    </source>
</reference>
<dbReference type="SUPFAM" id="SSF52743">
    <property type="entry name" value="Subtilisin-like"/>
    <property type="match status" value="1"/>
</dbReference>
<keyword evidence="4 5" id="KW-0720">Serine protease</keyword>
<dbReference type="InterPro" id="IPR015500">
    <property type="entry name" value="Peptidase_S8_subtilisin-rel"/>
</dbReference>
<feature type="domain" description="Peptidase S8/S53" evidence="7">
    <location>
        <begin position="290"/>
        <end position="654"/>
    </location>
</feature>
<dbReference type="PROSITE" id="PS00138">
    <property type="entry name" value="SUBTILASE_SER"/>
    <property type="match status" value="1"/>
</dbReference>
<organism evidence="9 10">
    <name type="scientific">Ferruginibacter yonginensis</name>
    <dbReference type="NCBI Taxonomy" id="1310416"/>
    <lineage>
        <taxon>Bacteria</taxon>
        <taxon>Pseudomonadati</taxon>
        <taxon>Bacteroidota</taxon>
        <taxon>Chitinophagia</taxon>
        <taxon>Chitinophagales</taxon>
        <taxon>Chitinophagaceae</taxon>
        <taxon>Ferruginibacter</taxon>
    </lineage>
</organism>
<dbReference type="RefSeq" id="WP_379709306.1">
    <property type="nucleotide sequence ID" value="NZ_JBHSCZ010000002.1"/>
</dbReference>
<dbReference type="Gene3D" id="3.40.50.200">
    <property type="entry name" value="Peptidase S8/S53 domain"/>
    <property type="match status" value="1"/>
</dbReference>
<dbReference type="InterPro" id="IPR008979">
    <property type="entry name" value="Galactose-bd-like_sf"/>
</dbReference>
<dbReference type="Pfam" id="PF18962">
    <property type="entry name" value="Por_Secre_tail"/>
    <property type="match status" value="1"/>
</dbReference>
<dbReference type="InterPro" id="IPR034058">
    <property type="entry name" value="TagA/B/C/D_pept_dom"/>
</dbReference>
<evidence type="ECO:0000256" key="1">
    <source>
        <dbReference type="ARBA" id="ARBA00011073"/>
    </source>
</evidence>
<gene>
    <name evidence="9" type="ORF">ACFOWM_09670</name>
</gene>
<dbReference type="Gene3D" id="2.60.120.260">
    <property type="entry name" value="Galactose-binding domain-like"/>
    <property type="match status" value="1"/>
</dbReference>
<comment type="similarity">
    <text evidence="1 5">Belongs to the peptidase S8 family.</text>
</comment>
<dbReference type="PRINTS" id="PR00723">
    <property type="entry name" value="SUBTILISIN"/>
</dbReference>
<feature type="transmembrane region" description="Helical" evidence="6">
    <location>
        <begin position="12"/>
        <end position="32"/>
    </location>
</feature>
<evidence type="ECO:0000313" key="10">
    <source>
        <dbReference type="Proteomes" id="UP001595907"/>
    </source>
</evidence>
<dbReference type="CDD" id="cd04842">
    <property type="entry name" value="Peptidases_S8_Kp43_protease"/>
    <property type="match status" value="1"/>
</dbReference>
<feature type="domain" description="Secretion system C-terminal sorting" evidence="8">
    <location>
        <begin position="1216"/>
        <end position="1285"/>
    </location>
</feature>
<accession>A0ABV8QSG4</accession>
<dbReference type="SUPFAM" id="SSF49785">
    <property type="entry name" value="Galactose-binding domain-like"/>
    <property type="match status" value="1"/>
</dbReference>
<sequence length="1286" mass="135253">MKQLYANSNKILLHATILLVTVLVAAISIFGVPQPIGKKFKLGGSGSPLLKDNFTSNDDDKVIYLNAIQLNTALPSVQTLRSPITSFVGKRMHLVKFATVIQPAYLQLLKDADADVIDYIPNYTYLIYANSASIQQIQQAAKNKANAIDWEGAYLPAYKIAPDVFGKDAKGAVDYSHIVHNAFQIQLYADDATNYETVEVLKKLSNGQIINVQRVHHYVNIDVKLDAAFVEAIANRPDVISIHPYLVPKKQDESQAVIMTGQITGVAPSPSNYLDYLVGKGFSQAQFDASGFVVNVTDDGLDSGSVANVPGVTSHFGLYKNGDKAQTTRVAFVHKQGTATDADTRGCDGHGNLNAHIIGGYIPNALIGNANHADVNGFRYGLGIAPFVKVGNSTIFNVGGTYNNPVFSKIESESYRDAGRISSNSWGANVAGAYTTDAQAYDFLVRDAQPTGAAVAAAGNQEMVILFSAGNAGSGVGTIGSPGTGKNVITVGASEGVRAFGGADGCAIADVGANNAFDIISFSSRGPCTDGRKKPDIVAPGTHITGGVYQSNVATVTTGNGSAAACFNGSGVCGGVGSNFFPGGTQRWYTASSGTSHSTPAVAGFAALIRQDFINNAYTPPSPAMTKAMILASAGYMNGTGANDNLFSNNQGMGLVNMNNYFNIVNNPLIIRDQLAADVFTASGQVRTFTGVIANTGLPLRITMAYTDAPGSTAGNSYVNNLDVEVIVNGQTYLGNVFTGANSTPGGIADVRNNVESVFLPAGTSGTVVVRVKATNIAGDGIPNFGTALDQDFSLVVSNTNTQAVAAAQSAGPTITAESCGTGFIPDPQELITVSLPITNVGTLSTSNLVATLQSSADIVFPSAPQSYGALAPNASDTKNFSFYINNTVACGNVVSVTWQLTDGATNMGTITKTYNVGAPVIVGSQNFDAVTAPALPAGWVQSQLSGTAINWVTSTTTPNSAPNTAFVNDPTTVNSTALISPVFNITGSGAVLSFNKAYTLESTYDGVVLEMKIGAGAFTDIVTAGGVFITGGYIATLNNTFGNPIGGRQAWTGASTTFTPTQVTLPASTIGQTVQFRWIMGSDNSTGSVGFRLDDVVLTGGIACNACFTLPLNLLSFTGVAKDGFNLLQWNTSNEINTHSFELQYSYDAVFFQKAYTIAANGSGAHNYQQRDNGVWIKTGLMYYRLKMIDNDGRFTYSNIITIRNNKVNTIPTVVYPNPVKEKLTVSIGDQGLLGTNIQLFDATGKLIQTVPIYFNTVYISLTNYSTGMYILKLANGENIKINKL</sequence>
<evidence type="ECO:0000259" key="7">
    <source>
        <dbReference type="Pfam" id="PF00082"/>
    </source>
</evidence>
<keyword evidence="6" id="KW-0472">Membrane</keyword>
<evidence type="ECO:0000256" key="5">
    <source>
        <dbReference type="PROSITE-ProRule" id="PRU01240"/>
    </source>
</evidence>
<evidence type="ECO:0000259" key="8">
    <source>
        <dbReference type="Pfam" id="PF18962"/>
    </source>
</evidence>